<dbReference type="PANTHER" id="PTHR33540">
    <property type="entry name" value="TRNA THREONYLCARBAMOYLADENOSINE BIOSYNTHESIS PROTEIN TSAE"/>
    <property type="match status" value="1"/>
</dbReference>
<dbReference type="HOGENOM" id="CLU_087829_3_2_7"/>
<dbReference type="Gene3D" id="3.40.50.300">
    <property type="entry name" value="P-loop containing nucleotide triphosphate hydrolases"/>
    <property type="match status" value="1"/>
</dbReference>
<comment type="similarity">
    <text evidence="2">Belongs to the TsaE family.</text>
</comment>
<dbReference type="SUPFAM" id="SSF52540">
    <property type="entry name" value="P-loop containing nucleoside triphosphate hydrolases"/>
    <property type="match status" value="1"/>
</dbReference>
<evidence type="ECO:0000313" key="12">
    <source>
        <dbReference type="Proteomes" id="UP000009173"/>
    </source>
</evidence>
<sequence length="162" mass="17261">MRFHLPGPEDTVRLGRALAKALLQIDGLRVVLLAGTLGSGKTTMTRGLVAELPGGGMAEVSSPSFNICNLYPTTPPTAHFDLYRLEGNEPDDALLDLIDEGESIILIEWAEHLPEYALPPVWLRLAWHAAGEGRIVEAHGNGAPALVALDMVAAGVPDLVQP</sequence>
<dbReference type="GO" id="GO:0002949">
    <property type="term" value="P:tRNA threonylcarbamoyladenosine modification"/>
    <property type="evidence" value="ECO:0007669"/>
    <property type="project" value="InterPro"/>
</dbReference>
<dbReference type="KEGG" id="dvl:Dvul_1252"/>
<dbReference type="InterPro" id="IPR027417">
    <property type="entry name" value="P-loop_NTPase"/>
</dbReference>
<evidence type="ECO:0000256" key="3">
    <source>
        <dbReference type="ARBA" id="ARBA00019010"/>
    </source>
</evidence>
<keyword evidence="6" id="KW-0479">Metal-binding</keyword>
<protein>
    <recommendedName>
        <fullName evidence="3">tRNA threonylcarbamoyladenosine biosynthesis protein TsaE</fullName>
    </recommendedName>
    <alternativeName>
        <fullName evidence="10">t(6)A37 threonylcarbamoyladenosine biosynthesis protein TsaE</fullName>
    </alternativeName>
</protein>
<dbReference type="GO" id="GO:0005737">
    <property type="term" value="C:cytoplasm"/>
    <property type="evidence" value="ECO:0007669"/>
    <property type="project" value="UniProtKB-SubCell"/>
</dbReference>
<dbReference type="RefSeq" id="WP_010939198.1">
    <property type="nucleotide sequence ID" value="NC_008751.1"/>
</dbReference>
<dbReference type="NCBIfam" id="TIGR00150">
    <property type="entry name" value="T6A_YjeE"/>
    <property type="match status" value="1"/>
</dbReference>
<keyword evidence="8" id="KW-0067">ATP-binding</keyword>
<dbReference type="EMBL" id="CP000527">
    <property type="protein sequence ID" value="ABM28271.1"/>
    <property type="molecule type" value="Genomic_DNA"/>
</dbReference>
<comment type="subcellular location">
    <subcellularLocation>
        <location evidence="1">Cytoplasm</location>
    </subcellularLocation>
</comment>
<evidence type="ECO:0000256" key="5">
    <source>
        <dbReference type="ARBA" id="ARBA00022694"/>
    </source>
</evidence>
<keyword evidence="5" id="KW-0819">tRNA processing</keyword>
<name>A0A0H3A877_NITV4</name>
<evidence type="ECO:0000256" key="8">
    <source>
        <dbReference type="ARBA" id="ARBA00022840"/>
    </source>
</evidence>
<evidence type="ECO:0000313" key="11">
    <source>
        <dbReference type="EMBL" id="ABM28271.1"/>
    </source>
</evidence>
<evidence type="ECO:0000256" key="2">
    <source>
        <dbReference type="ARBA" id="ARBA00007599"/>
    </source>
</evidence>
<reference evidence="12" key="1">
    <citation type="journal article" date="2009" name="Environ. Microbiol.">
        <title>Contribution of mobile genetic elements to Desulfovibrio vulgaris genome plasticity.</title>
        <authorList>
            <person name="Walker C.B."/>
            <person name="Stolyar S."/>
            <person name="Chivian D."/>
            <person name="Pinel N."/>
            <person name="Gabster J.A."/>
            <person name="Dehal P.S."/>
            <person name="He Z."/>
            <person name="Yang Z.K."/>
            <person name="Yen H.C."/>
            <person name="Zhou J."/>
            <person name="Wall J.D."/>
            <person name="Hazen T.C."/>
            <person name="Arkin A.P."/>
            <person name="Stahl D.A."/>
        </authorList>
    </citation>
    <scope>NUCLEOTIDE SEQUENCE [LARGE SCALE GENOMIC DNA]</scope>
    <source>
        <strain evidence="12">DP4</strain>
    </source>
</reference>
<evidence type="ECO:0000256" key="9">
    <source>
        <dbReference type="ARBA" id="ARBA00022842"/>
    </source>
</evidence>
<evidence type="ECO:0000256" key="4">
    <source>
        <dbReference type="ARBA" id="ARBA00022490"/>
    </source>
</evidence>
<evidence type="ECO:0000256" key="10">
    <source>
        <dbReference type="ARBA" id="ARBA00032441"/>
    </source>
</evidence>
<dbReference type="SMR" id="A0A0H3A877"/>
<proteinExistence type="inferred from homology"/>
<dbReference type="PANTHER" id="PTHR33540:SF2">
    <property type="entry name" value="TRNA THREONYLCARBAMOYLADENOSINE BIOSYNTHESIS PROTEIN TSAE"/>
    <property type="match status" value="1"/>
</dbReference>
<dbReference type="Pfam" id="PF02367">
    <property type="entry name" value="TsaE"/>
    <property type="match status" value="1"/>
</dbReference>
<dbReference type="InterPro" id="IPR003442">
    <property type="entry name" value="T6A_TsaE"/>
</dbReference>
<organism evidence="11 12">
    <name type="scientific">Nitratidesulfovibrio vulgaris (strain DP4)</name>
    <name type="common">Desulfovibrio vulgaris</name>
    <dbReference type="NCBI Taxonomy" id="391774"/>
    <lineage>
        <taxon>Bacteria</taxon>
        <taxon>Pseudomonadati</taxon>
        <taxon>Thermodesulfobacteriota</taxon>
        <taxon>Desulfovibrionia</taxon>
        <taxon>Desulfovibrionales</taxon>
        <taxon>Desulfovibrionaceae</taxon>
        <taxon>Nitratidesulfovibrio</taxon>
    </lineage>
</organism>
<evidence type="ECO:0000256" key="6">
    <source>
        <dbReference type="ARBA" id="ARBA00022723"/>
    </source>
</evidence>
<dbReference type="AlphaFoldDB" id="A0A0H3A877"/>
<dbReference type="GO" id="GO:0005524">
    <property type="term" value="F:ATP binding"/>
    <property type="evidence" value="ECO:0007669"/>
    <property type="project" value="UniProtKB-KW"/>
</dbReference>
<keyword evidence="4" id="KW-0963">Cytoplasm</keyword>
<keyword evidence="7" id="KW-0547">Nucleotide-binding</keyword>
<dbReference type="GO" id="GO:0046872">
    <property type="term" value="F:metal ion binding"/>
    <property type="evidence" value="ECO:0007669"/>
    <property type="project" value="UniProtKB-KW"/>
</dbReference>
<evidence type="ECO:0000256" key="1">
    <source>
        <dbReference type="ARBA" id="ARBA00004496"/>
    </source>
</evidence>
<gene>
    <name evidence="11" type="ordered locus">Dvul_1252</name>
</gene>
<accession>A0A0H3A877</accession>
<dbReference type="Proteomes" id="UP000009173">
    <property type="component" value="Chromosome"/>
</dbReference>
<evidence type="ECO:0000256" key="7">
    <source>
        <dbReference type="ARBA" id="ARBA00022741"/>
    </source>
</evidence>
<keyword evidence="9" id="KW-0460">Magnesium</keyword>